<dbReference type="AlphaFoldDB" id="A0AAV9AST4"/>
<keyword evidence="4" id="KW-0245">EGF-like domain</keyword>
<dbReference type="GO" id="GO:0030246">
    <property type="term" value="F:carbohydrate binding"/>
    <property type="evidence" value="ECO:0007669"/>
    <property type="project" value="UniProtKB-KW"/>
</dbReference>
<evidence type="ECO:0000256" key="9">
    <source>
        <dbReference type="ARBA" id="ARBA00022741"/>
    </source>
</evidence>
<organism evidence="20 21">
    <name type="scientific">Acorus gramineus</name>
    <name type="common">Dwarf sweet flag</name>
    <dbReference type="NCBI Taxonomy" id="55184"/>
    <lineage>
        <taxon>Eukaryota</taxon>
        <taxon>Viridiplantae</taxon>
        <taxon>Streptophyta</taxon>
        <taxon>Embryophyta</taxon>
        <taxon>Tracheophyta</taxon>
        <taxon>Spermatophyta</taxon>
        <taxon>Magnoliopsida</taxon>
        <taxon>Liliopsida</taxon>
        <taxon>Acoraceae</taxon>
        <taxon>Acorus</taxon>
    </lineage>
</organism>
<evidence type="ECO:0000256" key="17">
    <source>
        <dbReference type="ARBA" id="ARBA00047899"/>
    </source>
</evidence>
<comment type="subcellular location">
    <subcellularLocation>
        <location evidence="1">Membrane</location>
        <topology evidence="1">Single-pass type I membrane protein</topology>
    </subcellularLocation>
</comment>
<keyword evidence="8" id="KW-0430">Lectin</keyword>
<dbReference type="Proteomes" id="UP001179952">
    <property type="component" value="Unassembled WGS sequence"/>
</dbReference>
<dbReference type="Gene3D" id="1.10.510.10">
    <property type="entry name" value="Transferase(Phosphotransferase) domain 1"/>
    <property type="match status" value="1"/>
</dbReference>
<keyword evidence="15" id="KW-0675">Receptor</keyword>
<dbReference type="InterPro" id="IPR001245">
    <property type="entry name" value="Ser-Thr/Tyr_kinase_cat_dom"/>
</dbReference>
<dbReference type="FunFam" id="3.30.200.20:FF:000059">
    <property type="entry name" value="S-receptor-like serine/threonine-protein kinase"/>
    <property type="match status" value="1"/>
</dbReference>
<evidence type="ECO:0000256" key="2">
    <source>
        <dbReference type="ARBA" id="ARBA00012513"/>
    </source>
</evidence>
<dbReference type="InterPro" id="IPR000719">
    <property type="entry name" value="Prot_kinase_dom"/>
</dbReference>
<evidence type="ECO:0000256" key="10">
    <source>
        <dbReference type="ARBA" id="ARBA00022777"/>
    </source>
</evidence>
<dbReference type="PROSITE" id="PS50011">
    <property type="entry name" value="PROTEIN_KINASE_DOM"/>
    <property type="match status" value="1"/>
</dbReference>
<dbReference type="GO" id="GO:0016020">
    <property type="term" value="C:membrane"/>
    <property type="evidence" value="ECO:0007669"/>
    <property type="project" value="UniProtKB-SubCell"/>
</dbReference>
<keyword evidence="21" id="KW-1185">Reference proteome</keyword>
<keyword evidence="13" id="KW-0472">Membrane</keyword>
<dbReference type="GO" id="GO:0004674">
    <property type="term" value="F:protein serine/threonine kinase activity"/>
    <property type="evidence" value="ECO:0007669"/>
    <property type="project" value="UniProtKB-KW"/>
</dbReference>
<evidence type="ECO:0000256" key="18">
    <source>
        <dbReference type="ARBA" id="ARBA00048679"/>
    </source>
</evidence>
<evidence type="ECO:0000256" key="4">
    <source>
        <dbReference type="ARBA" id="ARBA00022536"/>
    </source>
</evidence>
<sequence length="339" mass="38363">METSSCIMSRSPLVPPMVHTGASNTLGSGVRLVFDVSGSVYFALKNNSVFNEVNLQSFSYKELEEAMDKFKEELGRDAFGIVYKGVRIQVAVKKLDKTEEEVQKEFENEVMTIGQTHHKNLVRLLSFCNEGPNHLLIYEFMSHGSLMGYLSRGGPKTEWHQRLKMAFGIARGTTYLHEECRSQIILCDIKPHNMLLDDFLEATISNFGLAKLLKTGQTRTNTGIRGTKGYVAPELVKKMAITAKVDVYSFGVMLLEIIYCRKNVELEMGNEEAAILTDWAYDCYRQGRLDALVNDDEEVTSDLRRFERFLKVVIWCTQEDPSLRPPMNSAPNEEGESDA</sequence>
<keyword evidence="5" id="KW-0808">Transferase</keyword>
<dbReference type="FunFam" id="1.10.510.10:FF:000237">
    <property type="entry name" value="G-type lectin S-receptor-like serine/threonine-protein kinase"/>
    <property type="match status" value="1"/>
</dbReference>
<keyword evidence="16" id="KW-0325">Glycoprotein</keyword>
<dbReference type="EC" id="2.7.11.1" evidence="2"/>
<dbReference type="GO" id="GO:0005524">
    <property type="term" value="F:ATP binding"/>
    <property type="evidence" value="ECO:0007669"/>
    <property type="project" value="UniProtKB-KW"/>
</dbReference>
<evidence type="ECO:0000256" key="6">
    <source>
        <dbReference type="ARBA" id="ARBA00022692"/>
    </source>
</evidence>
<dbReference type="Pfam" id="PF07714">
    <property type="entry name" value="PK_Tyr_Ser-Thr"/>
    <property type="match status" value="1"/>
</dbReference>
<evidence type="ECO:0000256" key="13">
    <source>
        <dbReference type="ARBA" id="ARBA00023136"/>
    </source>
</evidence>
<evidence type="ECO:0000256" key="1">
    <source>
        <dbReference type="ARBA" id="ARBA00004479"/>
    </source>
</evidence>
<keyword evidence="14" id="KW-1015">Disulfide bond</keyword>
<comment type="catalytic activity">
    <reaction evidence="18">
        <text>L-seryl-[protein] + ATP = O-phospho-L-seryl-[protein] + ADP + H(+)</text>
        <dbReference type="Rhea" id="RHEA:17989"/>
        <dbReference type="Rhea" id="RHEA-COMP:9863"/>
        <dbReference type="Rhea" id="RHEA-COMP:11604"/>
        <dbReference type="ChEBI" id="CHEBI:15378"/>
        <dbReference type="ChEBI" id="CHEBI:29999"/>
        <dbReference type="ChEBI" id="CHEBI:30616"/>
        <dbReference type="ChEBI" id="CHEBI:83421"/>
        <dbReference type="ChEBI" id="CHEBI:456216"/>
        <dbReference type="EC" id="2.7.11.1"/>
    </reaction>
</comment>
<dbReference type="EMBL" id="JAUJYN010000007">
    <property type="protein sequence ID" value="KAK1267330.1"/>
    <property type="molecule type" value="Genomic_DNA"/>
</dbReference>
<protein>
    <recommendedName>
        <fullName evidence="2">non-specific serine/threonine protein kinase</fullName>
        <ecNumber evidence="2">2.7.11.1</ecNumber>
    </recommendedName>
</protein>
<comment type="catalytic activity">
    <reaction evidence="17">
        <text>L-threonyl-[protein] + ATP = O-phospho-L-threonyl-[protein] + ADP + H(+)</text>
        <dbReference type="Rhea" id="RHEA:46608"/>
        <dbReference type="Rhea" id="RHEA-COMP:11060"/>
        <dbReference type="Rhea" id="RHEA-COMP:11605"/>
        <dbReference type="ChEBI" id="CHEBI:15378"/>
        <dbReference type="ChEBI" id="CHEBI:30013"/>
        <dbReference type="ChEBI" id="CHEBI:30616"/>
        <dbReference type="ChEBI" id="CHEBI:61977"/>
        <dbReference type="ChEBI" id="CHEBI:456216"/>
        <dbReference type="EC" id="2.7.11.1"/>
    </reaction>
</comment>
<evidence type="ECO:0000256" key="14">
    <source>
        <dbReference type="ARBA" id="ARBA00023157"/>
    </source>
</evidence>
<evidence type="ECO:0000256" key="3">
    <source>
        <dbReference type="ARBA" id="ARBA00022527"/>
    </source>
</evidence>
<evidence type="ECO:0000313" key="21">
    <source>
        <dbReference type="Proteomes" id="UP001179952"/>
    </source>
</evidence>
<dbReference type="PANTHER" id="PTHR47976:SF108">
    <property type="entry name" value="G-TYPE LECTIN S-RECEPTOR-LIKE SERINE_THREONINE-PROTEIN KINASE LECRK1"/>
    <property type="match status" value="1"/>
</dbReference>
<evidence type="ECO:0000256" key="11">
    <source>
        <dbReference type="ARBA" id="ARBA00022840"/>
    </source>
</evidence>
<keyword evidence="6" id="KW-0812">Transmembrane</keyword>
<keyword evidence="9" id="KW-0547">Nucleotide-binding</keyword>
<keyword evidence="10 20" id="KW-0418">Kinase</keyword>
<dbReference type="InterPro" id="IPR011009">
    <property type="entry name" value="Kinase-like_dom_sf"/>
</dbReference>
<evidence type="ECO:0000256" key="12">
    <source>
        <dbReference type="ARBA" id="ARBA00022989"/>
    </source>
</evidence>
<keyword evidence="7" id="KW-0732">Signal</keyword>
<proteinExistence type="predicted"/>
<comment type="caution">
    <text evidence="20">The sequence shown here is derived from an EMBL/GenBank/DDBJ whole genome shotgun (WGS) entry which is preliminary data.</text>
</comment>
<evidence type="ECO:0000313" key="20">
    <source>
        <dbReference type="EMBL" id="KAK1267330.1"/>
    </source>
</evidence>
<name>A0AAV9AST4_ACOGR</name>
<keyword evidence="12" id="KW-1133">Transmembrane helix</keyword>
<evidence type="ECO:0000256" key="8">
    <source>
        <dbReference type="ARBA" id="ARBA00022734"/>
    </source>
</evidence>
<evidence type="ECO:0000256" key="7">
    <source>
        <dbReference type="ARBA" id="ARBA00022729"/>
    </source>
</evidence>
<keyword evidence="3" id="KW-0723">Serine/threonine-protein kinase</keyword>
<gene>
    <name evidence="20" type="ORF">QJS04_geneDACA016303</name>
</gene>
<accession>A0AAV9AST4</accession>
<dbReference type="Gene3D" id="3.30.200.20">
    <property type="entry name" value="Phosphorylase Kinase, domain 1"/>
    <property type="match status" value="1"/>
</dbReference>
<reference evidence="20" key="1">
    <citation type="journal article" date="2023" name="Nat. Commun.">
        <title>Diploid and tetraploid genomes of Acorus and the evolution of monocots.</title>
        <authorList>
            <person name="Ma L."/>
            <person name="Liu K.W."/>
            <person name="Li Z."/>
            <person name="Hsiao Y.Y."/>
            <person name="Qi Y."/>
            <person name="Fu T."/>
            <person name="Tang G.D."/>
            <person name="Zhang D."/>
            <person name="Sun W.H."/>
            <person name="Liu D.K."/>
            <person name="Li Y."/>
            <person name="Chen G.Z."/>
            <person name="Liu X.D."/>
            <person name="Liao X.Y."/>
            <person name="Jiang Y.T."/>
            <person name="Yu X."/>
            <person name="Hao Y."/>
            <person name="Huang J."/>
            <person name="Zhao X.W."/>
            <person name="Ke S."/>
            <person name="Chen Y.Y."/>
            <person name="Wu W.L."/>
            <person name="Hsu J.L."/>
            <person name="Lin Y.F."/>
            <person name="Huang M.D."/>
            <person name="Li C.Y."/>
            <person name="Huang L."/>
            <person name="Wang Z.W."/>
            <person name="Zhao X."/>
            <person name="Zhong W.Y."/>
            <person name="Peng D.H."/>
            <person name="Ahmad S."/>
            <person name="Lan S."/>
            <person name="Zhang J.S."/>
            <person name="Tsai W.C."/>
            <person name="Van de Peer Y."/>
            <person name="Liu Z.J."/>
        </authorList>
    </citation>
    <scope>NUCLEOTIDE SEQUENCE</scope>
    <source>
        <strain evidence="20">SCP</strain>
    </source>
</reference>
<dbReference type="SMART" id="SM00220">
    <property type="entry name" value="S_TKc"/>
    <property type="match status" value="1"/>
</dbReference>
<evidence type="ECO:0000259" key="19">
    <source>
        <dbReference type="PROSITE" id="PS50011"/>
    </source>
</evidence>
<evidence type="ECO:0000256" key="15">
    <source>
        <dbReference type="ARBA" id="ARBA00023170"/>
    </source>
</evidence>
<reference evidence="20" key="2">
    <citation type="submission" date="2023-06" db="EMBL/GenBank/DDBJ databases">
        <authorList>
            <person name="Ma L."/>
            <person name="Liu K.-W."/>
            <person name="Li Z."/>
            <person name="Hsiao Y.-Y."/>
            <person name="Qi Y."/>
            <person name="Fu T."/>
            <person name="Tang G."/>
            <person name="Zhang D."/>
            <person name="Sun W.-H."/>
            <person name="Liu D.-K."/>
            <person name="Li Y."/>
            <person name="Chen G.-Z."/>
            <person name="Liu X.-D."/>
            <person name="Liao X.-Y."/>
            <person name="Jiang Y.-T."/>
            <person name="Yu X."/>
            <person name="Hao Y."/>
            <person name="Huang J."/>
            <person name="Zhao X.-W."/>
            <person name="Ke S."/>
            <person name="Chen Y.-Y."/>
            <person name="Wu W.-L."/>
            <person name="Hsu J.-L."/>
            <person name="Lin Y.-F."/>
            <person name="Huang M.-D."/>
            <person name="Li C.-Y."/>
            <person name="Huang L."/>
            <person name="Wang Z.-W."/>
            <person name="Zhao X."/>
            <person name="Zhong W.-Y."/>
            <person name="Peng D.-H."/>
            <person name="Ahmad S."/>
            <person name="Lan S."/>
            <person name="Zhang J.-S."/>
            <person name="Tsai W.-C."/>
            <person name="Van De Peer Y."/>
            <person name="Liu Z.-J."/>
        </authorList>
    </citation>
    <scope>NUCLEOTIDE SEQUENCE</scope>
    <source>
        <strain evidence="20">SCP</strain>
        <tissue evidence="20">Leaves</tissue>
    </source>
</reference>
<feature type="domain" description="Protein kinase" evidence="19">
    <location>
        <begin position="68"/>
        <end position="339"/>
    </location>
</feature>
<evidence type="ECO:0000256" key="5">
    <source>
        <dbReference type="ARBA" id="ARBA00022679"/>
    </source>
</evidence>
<dbReference type="InterPro" id="IPR051343">
    <property type="entry name" value="G-type_lectin_kinases/EP1-like"/>
</dbReference>
<evidence type="ECO:0000256" key="16">
    <source>
        <dbReference type="ARBA" id="ARBA00023180"/>
    </source>
</evidence>
<dbReference type="SUPFAM" id="SSF56112">
    <property type="entry name" value="Protein kinase-like (PK-like)"/>
    <property type="match status" value="1"/>
</dbReference>
<dbReference type="PANTHER" id="PTHR47976">
    <property type="entry name" value="G-TYPE LECTIN S-RECEPTOR-LIKE SERINE/THREONINE-PROTEIN KINASE SD2-5"/>
    <property type="match status" value="1"/>
</dbReference>
<keyword evidence="11" id="KW-0067">ATP-binding</keyword>